<evidence type="ECO:0000256" key="9">
    <source>
        <dbReference type="ARBA" id="ARBA00022723"/>
    </source>
</evidence>
<evidence type="ECO:0000259" key="24">
    <source>
        <dbReference type="SMART" id="SM00482"/>
    </source>
</evidence>
<dbReference type="CDD" id="cd09898">
    <property type="entry name" value="H3TH_53EXO"/>
    <property type="match status" value="1"/>
</dbReference>
<evidence type="ECO:0000256" key="5">
    <source>
        <dbReference type="ARBA" id="ARBA00022679"/>
    </source>
</evidence>
<evidence type="ECO:0000256" key="18">
    <source>
        <dbReference type="ARBA" id="ARBA00023204"/>
    </source>
</evidence>
<evidence type="ECO:0000256" key="12">
    <source>
        <dbReference type="ARBA" id="ARBA00022801"/>
    </source>
</evidence>
<reference evidence="25 26" key="1">
    <citation type="submission" date="2007-08" db="EMBL/GenBank/DDBJ databases">
        <title>Complete sequence of Shewanella sediminis HAW-EB3.</title>
        <authorList>
            <consortium name="US DOE Joint Genome Institute"/>
            <person name="Copeland A."/>
            <person name="Lucas S."/>
            <person name="Lapidus A."/>
            <person name="Barry K."/>
            <person name="Glavina del Rio T."/>
            <person name="Dalin E."/>
            <person name="Tice H."/>
            <person name="Pitluck S."/>
            <person name="Chertkov O."/>
            <person name="Brettin T."/>
            <person name="Bruce D."/>
            <person name="Detter J.C."/>
            <person name="Han C."/>
            <person name="Schmutz J."/>
            <person name="Larimer F."/>
            <person name="Land M."/>
            <person name="Hauser L."/>
            <person name="Kyrpides N."/>
            <person name="Kim E."/>
            <person name="Zhao J.-S."/>
            <person name="Richardson P."/>
        </authorList>
    </citation>
    <scope>NUCLEOTIDE SEQUENCE [LARGE SCALE GENOMIC DNA]</scope>
    <source>
        <strain evidence="25 26">HAW-EB3</strain>
    </source>
</reference>
<dbReference type="Pfam" id="PF01367">
    <property type="entry name" value="5_3_exonuc"/>
    <property type="match status" value="1"/>
</dbReference>
<keyword evidence="8" id="KW-0540">Nuclease</keyword>
<keyword evidence="6 21" id="KW-0548">Nucleotidyltransferase</keyword>
<evidence type="ECO:0000256" key="17">
    <source>
        <dbReference type="ARBA" id="ARBA00023125"/>
    </source>
</evidence>
<dbReference type="FunFam" id="1.10.150.20:FF:000003">
    <property type="entry name" value="DNA polymerase I"/>
    <property type="match status" value="1"/>
</dbReference>
<evidence type="ECO:0000256" key="21">
    <source>
        <dbReference type="RuleBase" id="RU004460"/>
    </source>
</evidence>
<dbReference type="NCBIfam" id="TIGR00593">
    <property type="entry name" value="pola"/>
    <property type="match status" value="1"/>
</dbReference>
<keyword evidence="7 21" id="KW-0235">DNA replication</keyword>
<comment type="catalytic activity">
    <reaction evidence="19 21">
        <text>DNA(n) + a 2'-deoxyribonucleoside 5'-triphosphate = DNA(n+1) + diphosphate</text>
        <dbReference type="Rhea" id="RHEA:22508"/>
        <dbReference type="Rhea" id="RHEA-COMP:17339"/>
        <dbReference type="Rhea" id="RHEA-COMP:17340"/>
        <dbReference type="ChEBI" id="CHEBI:33019"/>
        <dbReference type="ChEBI" id="CHEBI:61560"/>
        <dbReference type="ChEBI" id="CHEBI:173112"/>
        <dbReference type="EC" id="2.7.7.7"/>
    </reaction>
</comment>
<keyword evidence="16" id="KW-0630">Potassium</keyword>
<evidence type="ECO:0000256" key="3">
    <source>
        <dbReference type="ARBA" id="ARBA00012417"/>
    </source>
</evidence>
<evidence type="ECO:0000256" key="2">
    <source>
        <dbReference type="ARBA" id="ARBA00011541"/>
    </source>
</evidence>
<dbReference type="InterPro" id="IPR001098">
    <property type="entry name" value="DNA-dir_DNA_pol_A_palm_dom"/>
</dbReference>
<dbReference type="FunFam" id="1.10.150.20:FF:000002">
    <property type="entry name" value="DNA polymerase I"/>
    <property type="match status" value="1"/>
</dbReference>
<dbReference type="Gene3D" id="1.20.1060.10">
    <property type="entry name" value="Taq DNA Polymerase, Chain T, domain 4"/>
    <property type="match status" value="1"/>
</dbReference>
<sequence length="933" mass="103431">MLAASSKIKNRILIMPKIAENPLVLVDGSSYLYRAYYAPPHLTNSKGEATGAVYGVINMLRSLLNQYKPSQMAVVFDAKGKTFRNDMYEEYKAHRPAMPDDLRSQIEPLHRIIRALGLPLVCIPGVEADDVIGTISTQASKEGRAVLISTGDKDMAQLVDENVTLINTMTNTIMGPSEVTEKFGVGPELIIDLLALQGDKADNIPGLPGVGEKTALAMLTGAGSIDKILAAPEKMPELGFRGSKTMPAKLAEHGDMLKLSYELATIKLDVELEQDWKDLTIAPADKDELIKCYGEMEFKRWLAEVLDNRSGSSASTQTSTEEDELPKQDIKTEYSTILTHDELDEWIDKLSKAELFAVDTETTSLNYMEAKLVGLSFAVEAGKAAYLPLAHDYLDAPQQLNQAEALAKLKPLLENPEIKKVGQNLKYDMSILANVGIKLQGIAFDTMLESYVFNSVASKHNMDDLALKYLGHKNISFEEIAGKGAKQLTFNQISLEVAAPYAAEDADITLRLHQHLWPRLQKEPELASIFTEIELPLVQVLSDMERQGVLIDSMLLGQQSEELARTIDELEQKAYEIAGESFNLSSPKQLQVLFFEKLGYPIIKKTPKGAPSTAEEVLVELALDYPLPKIILQHRSLAKLKSTYTDKLPLMVNAQTGRVHTSYHQANAATGRLSSSEPNLQNIPIRTEEGRRIRHAFIAREGRKVLAADYSQIELRIMAHLSQDKGLLTAFAEGKDIHKATAAEVFDVDFTEVTTEQRRRAKAVNFGLIYGMSAFGLARQLDIPRGEAQKYIDTYFKRYPGVLNYMEETRAIAADLGYVSTLYGRRLYLPAIKDRNAMRRQAAERAAINAPMQGTAADIIKKAMINVADWIANETDGEITLIMQVHDELVFEVDSDKAEALQEKVCQLMAEAADLDVELLAEAGLGDNWEQAH</sequence>
<evidence type="ECO:0000313" key="26">
    <source>
        <dbReference type="Proteomes" id="UP000002015"/>
    </source>
</evidence>
<dbReference type="CDD" id="cd08637">
    <property type="entry name" value="DNA_pol_A_pol_I_C"/>
    <property type="match status" value="1"/>
</dbReference>
<feature type="domain" description="3'-5' exonuclease" evidence="22">
    <location>
        <begin position="334"/>
        <end position="521"/>
    </location>
</feature>
<dbReference type="SUPFAM" id="SSF47807">
    <property type="entry name" value="5' to 3' exonuclease, C-terminal subdomain"/>
    <property type="match status" value="1"/>
</dbReference>
<dbReference type="InterPro" id="IPR018320">
    <property type="entry name" value="DNA_polymerase_1"/>
</dbReference>
<evidence type="ECO:0000256" key="15">
    <source>
        <dbReference type="ARBA" id="ARBA00022932"/>
    </source>
</evidence>
<keyword evidence="11 21" id="KW-0227">DNA damage</keyword>
<keyword evidence="15 21" id="KW-0239">DNA-directed DNA polymerase</keyword>
<keyword evidence="13 21" id="KW-0269">Exonuclease</keyword>
<evidence type="ECO:0000256" key="14">
    <source>
        <dbReference type="ARBA" id="ARBA00022842"/>
    </source>
</evidence>
<comment type="function">
    <text evidence="21">In addition to polymerase activity, this DNA polymerase exhibits 3'-5' and 5'-3' exonuclease activity.</text>
</comment>
<dbReference type="Gene3D" id="3.30.70.370">
    <property type="match status" value="1"/>
</dbReference>
<dbReference type="SMR" id="A8FPD6"/>
<dbReference type="InterPro" id="IPR036279">
    <property type="entry name" value="5-3_exonuclease_C_sf"/>
</dbReference>
<dbReference type="Proteomes" id="UP000002015">
    <property type="component" value="Chromosome"/>
</dbReference>
<dbReference type="PANTHER" id="PTHR10133">
    <property type="entry name" value="DNA POLYMERASE I"/>
    <property type="match status" value="1"/>
</dbReference>
<evidence type="ECO:0000256" key="8">
    <source>
        <dbReference type="ARBA" id="ARBA00022722"/>
    </source>
</evidence>
<evidence type="ECO:0000256" key="4">
    <source>
        <dbReference type="ARBA" id="ARBA00020311"/>
    </source>
</evidence>
<protein>
    <recommendedName>
        <fullName evidence="4 20">DNA polymerase I</fullName>
        <ecNumber evidence="3 20">2.7.7.7</ecNumber>
    </recommendedName>
</protein>
<dbReference type="FunFam" id="3.40.50.1010:FF:000001">
    <property type="entry name" value="DNA polymerase I"/>
    <property type="match status" value="1"/>
</dbReference>
<keyword evidence="18 21" id="KW-0234">DNA repair</keyword>
<organism evidence="25 26">
    <name type="scientific">Shewanella sediminis (strain HAW-EB3)</name>
    <dbReference type="NCBI Taxonomy" id="425104"/>
    <lineage>
        <taxon>Bacteria</taxon>
        <taxon>Pseudomonadati</taxon>
        <taxon>Pseudomonadota</taxon>
        <taxon>Gammaproteobacteria</taxon>
        <taxon>Alteromonadales</taxon>
        <taxon>Shewanellaceae</taxon>
        <taxon>Shewanella</taxon>
    </lineage>
</organism>
<keyword evidence="10" id="KW-0255">Endonuclease</keyword>
<evidence type="ECO:0000259" key="23">
    <source>
        <dbReference type="SMART" id="SM00475"/>
    </source>
</evidence>
<dbReference type="SUPFAM" id="SSF53098">
    <property type="entry name" value="Ribonuclease H-like"/>
    <property type="match status" value="1"/>
</dbReference>
<dbReference type="eggNOG" id="COG0749">
    <property type="taxonomic scope" value="Bacteria"/>
</dbReference>
<dbReference type="KEGG" id="sse:Ssed_0096"/>
<keyword evidence="17 21" id="KW-0238">DNA-binding</keyword>
<evidence type="ECO:0000256" key="16">
    <source>
        <dbReference type="ARBA" id="ARBA00022958"/>
    </source>
</evidence>
<dbReference type="GO" id="GO:0003887">
    <property type="term" value="F:DNA-directed DNA polymerase activity"/>
    <property type="evidence" value="ECO:0007669"/>
    <property type="project" value="UniProtKB-UniRule"/>
</dbReference>
<keyword evidence="12 21" id="KW-0378">Hydrolase</keyword>
<evidence type="ECO:0000256" key="6">
    <source>
        <dbReference type="ARBA" id="ARBA00022695"/>
    </source>
</evidence>
<keyword evidence="26" id="KW-1185">Reference proteome</keyword>
<dbReference type="InterPro" id="IPR002562">
    <property type="entry name" value="3'-5'_exonuclease_dom"/>
</dbReference>
<dbReference type="InterPro" id="IPR029060">
    <property type="entry name" value="PIN-like_dom_sf"/>
</dbReference>
<dbReference type="AlphaFoldDB" id="A8FPD6"/>
<dbReference type="SMART" id="SM00475">
    <property type="entry name" value="53EXOc"/>
    <property type="match status" value="1"/>
</dbReference>
<dbReference type="GO" id="GO:0006261">
    <property type="term" value="P:DNA-templated DNA replication"/>
    <property type="evidence" value="ECO:0007669"/>
    <property type="project" value="UniProtKB-UniRule"/>
</dbReference>
<dbReference type="GO" id="GO:0004519">
    <property type="term" value="F:endonuclease activity"/>
    <property type="evidence" value="ECO:0007669"/>
    <property type="project" value="UniProtKB-KW"/>
</dbReference>
<dbReference type="PROSITE" id="PS00447">
    <property type="entry name" value="DNA_POLYMERASE_A"/>
    <property type="match status" value="1"/>
</dbReference>
<keyword evidence="5 21" id="KW-0808">Transferase</keyword>
<dbReference type="InterPro" id="IPR002421">
    <property type="entry name" value="5-3_exonuclease"/>
</dbReference>
<dbReference type="Pfam" id="PF00476">
    <property type="entry name" value="DNA_pol_A"/>
    <property type="match status" value="1"/>
</dbReference>
<dbReference type="CDD" id="cd06139">
    <property type="entry name" value="DNA_polA_I_Ecoli_like_exo"/>
    <property type="match status" value="1"/>
</dbReference>
<evidence type="ECO:0000256" key="19">
    <source>
        <dbReference type="ARBA" id="ARBA00049244"/>
    </source>
</evidence>
<dbReference type="SUPFAM" id="SSF88723">
    <property type="entry name" value="PIN domain-like"/>
    <property type="match status" value="1"/>
</dbReference>
<dbReference type="InterPro" id="IPR002298">
    <property type="entry name" value="DNA_polymerase_A"/>
</dbReference>
<dbReference type="InterPro" id="IPR043502">
    <property type="entry name" value="DNA/RNA_pol_sf"/>
</dbReference>
<evidence type="ECO:0000256" key="13">
    <source>
        <dbReference type="ARBA" id="ARBA00022839"/>
    </source>
</evidence>
<dbReference type="GO" id="GO:0008409">
    <property type="term" value="F:5'-3' exonuclease activity"/>
    <property type="evidence" value="ECO:0007669"/>
    <property type="project" value="UniProtKB-UniRule"/>
</dbReference>
<dbReference type="EC" id="2.7.7.7" evidence="3 20"/>
<evidence type="ECO:0000256" key="7">
    <source>
        <dbReference type="ARBA" id="ARBA00022705"/>
    </source>
</evidence>
<gene>
    <name evidence="21" type="primary">polA</name>
    <name evidence="25" type="ordered locus">Ssed_0096</name>
</gene>
<dbReference type="SMART" id="SM00279">
    <property type="entry name" value="HhH2"/>
    <property type="match status" value="1"/>
</dbReference>
<dbReference type="Gene3D" id="3.40.50.1010">
    <property type="entry name" value="5'-nuclease"/>
    <property type="match status" value="1"/>
</dbReference>
<dbReference type="Pfam" id="PF01612">
    <property type="entry name" value="DNA_pol_A_exo1"/>
    <property type="match status" value="1"/>
</dbReference>
<evidence type="ECO:0000256" key="1">
    <source>
        <dbReference type="ARBA" id="ARBA00007705"/>
    </source>
</evidence>
<name>A8FPD6_SHESH</name>
<dbReference type="PRINTS" id="PR00868">
    <property type="entry name" value="DNAPOLI"/>
</dbReference>
<dbReference type="CDD" id="cd09859">
    <property type="entry name" value="PIN_53EXO"/>
    <property type="match status" value="1"/>
</dbReference>
<dbReference type="EMBL" id="CP000821">
    <property type="protein sequence ID" value="ABV34709.1"/>
    <property type="molecule type" value="Genomic_DNA"/>
</dbReference>
<dbReference type="SUPFAM" id="SSF56672">
    <property type="entry name" value="DNA/RNA polymerases"/>
    <property type="match status" value="1"/>
</dbReference>
<feature type="domain" description="5'-3' exonuclease" evidence="23">
    <location>
        <begin position="21"/>
        <end position="282"/>
    </location>
</feature>
<dbReference type="GO" id="GO:0008408">
    <property type="term" value="F:3'-5' exonuclease activity"/>
    <property type="evidence" value="ECO:0007669"/>
    <property type="project" value="UniProtKB-UniRule"/>
</dbReference>
<comment type="similarity">
    <text evidence="1 21">Belongs to the DNA polymerase type-A family.</text>
</comment>
<dbReference type="NCBIfam" id="NF004397">
    <property type="entry name" value="PRK05755.1"/>
    <property type="match status" value="1"/>
</dbReference>
<dbReference type="FunFam" id="3.30.420.10:FF:000026">
    <property type="entry name" value="DNA polymerase I"/>
    <property type="match status" value="1"/>
</dbReference>
<evidence type="ECO:0000256" key="10">
    <source>
        <dbReference type="ARBA" id="ARBA00022759"/>
    </source>
</evidence>
<dbReference type="Gene3D" id="3.30.420.10">
    <property type="entry name" value="Ribonuclease H-like superfamily/Ribonuclease H"/>
    <property type="match status" value="1"/>
</dbReference>
<dbReference type="GO" id="GO:0006302">
    <property type="term" value="P:double-strand break repair"/>
    <property type="evidence" value="ECO:0007669"/>
    <property type="project" value="TreeGrafter"/>
</dbReference>
<dbReference type="GO" id="GO:0046872">
    <property type="term" value="F:metal ion binding"/>
    <property type="evidence" value="ECO:0007669"/>
    <property type="project" value="UniProtKB-KW"/>
</dbReference>
<dbReference type="InterPro" id="IPR020046">
    <property type="entry name" value="5-3_exonucl_a-hlix_arch_N"/>
</dbReference>
<dbReference type="InterPro" id="IPR036397">
    <property type="entry name" value="RNaseH_sf"/>
</dbReference>
<evidence type="ECO:0000256" key="11">
    <source>
        <dbReference type="ARBA" id="ARBA00022763"/>
    </source>
</evidence>
<dbReference type="SMART" id="SM00474">
    <property type="entry name" value="35EXOc"/>
    <property type="match status" value="1"/>
</dbReference>
<dbReference type="Gene3D" id="1.10.150.20">
    <property type="entry name" value="5' to 3' exonuclease, C-terminal subdomain"/>
    <property type="match status" value="2"/>
</dbReference>
<dbReference type="GO" id="GO:0003677">
    <property type="term" value="F:DNA binding"/>
    <property type="evidence" value="ECO:0007669"/>
    <property type="project" value="UniProtKB-UniRule"/>
</dbReference>
<dbReference type="STRING" id="425104.Ssed_0096"/>
<evidence type="ECO:0000313" key="25">
    <source>
        <dbReference type="EMBL" id="ABV34709.1"/>
    </source>
</evidence>
<dbReference type="InterPro" id="IPR020045">
    <property type="entry name" value="DNA_polI_H3TH"/>
</dbReference>
<evidence type="ECO:0000256" key="20">
    <source>
        <dbReference type="NCBIfam" id="TIGR00593"/>
    </source>
</evidence>
<dbReference type="InterPro" id="IPR019760">
    <property type="entry name" value="DNA-dir_DNA_pol_A_CS"/>
</dbReference>
<keyword evidence="9" id="KW-0479">Metal-binding</keyword>
<dbReference type="HOGENOM" id="CLU_004675_0_0_6"/>
<evidence type="ECO:0000259" key="22">
    <source>
        <dbReference type="SMART" id="SM00474"/>
    </source>
</evidence>
<dbReference type="InterPro" id="IPR008918">
    <property type="entry name" value="HhH2"/>
</dbReference>
<proteinExistence type="inferred from homology"/>
<dbReference type="Pfam" id="PF02739">
    <property type="entry name" value="5_3_exonuc_N"/>
    <property type="match status" value="1"/>
</dbReference>
<keyword evidence="14" id="KW-0460">Magnesium</keyword>
<dbReference type="FunFam" id="1.20.1060.10:FF:000001">
    <property type="entry name" value="DNA polymerase I"/>
    <property type="match status" value="1"/>
</dbReference>
<comment type="subunit">
    <text evidence="2">Single-chain monomer with multiple functions.</text>
</comment>
<dbReference type="PANTHER" id="PTHR10133:SF27">
    <property type="entry name" value="DNA POLYMERASE NU"/>
    <property type="match status" value="1"/>
</dbReference>
<dbReference type="InterPro" id="IPR012337">
    <property type="entry name" value="RNaseH-like_sf"/>
</dbReference>
<feature type="domain" description="DNA-directed DNA polymerase family A palm" evidence="24">
    <location>
        <begin position="690"/>
        <end position="897"/>
    </location>
</feature>
<accession>A8FPD6</accession>
<dbReference type="SMART" id="SM00482">
    <property type="entry name" value="POLAc"/>
    <property type="match status" value="1"/>
</dbReference>
<dbReference type="eggNOG" id="COG0258">
    <property type="taxonomic scope" value="Bacteria"/>
</dbReference>